<evidence type="ECO:0000313" key="1">
    <source>
        <dbReference type="EMBL" id="MFD5098111.1"/>
    </source>
</evidence>
<keyword evidence="2" id="KW-1185">Reference proteome</keyword>
<sequence>MSCQLFLREAEPLVLDCVRRLAAPHGAHPDLPSDTTETLWVGMHLASARGRAAYEKWPEPWAPPFDTARCWAFVAATARDSLTRLRTD</sequence>
<comment type="caution">
    <text evidence="1">The sequence shown here is derived from an EMBL/GenBank/DDBJ whole genome shotgun (WGS) entry which is preliminary data.</text>
</comment>
<reference evidence="1 2" key="1">
    <citation type="submission" date="2024-09" db="EMBL/GenBank/DDBJ databases">
        <title>The Natural Products Discovery Center: Release of the First 8490 Sequenced Strains for Exploring Actinobacteria Biosynthetic Diversity.</title>
        <authorList>
            <person name="Kalkreuter E."/>
            <person name="Kautsar S.A."/>
            <person name="Yang D."/>
            <person name="Bader C.D."/>
            <person name="Teijaro C.N."/>
            <person name="Fluegel L."/>
            <person name="Davis C.M."/>
            <person name="Simpson J.R."/>
            <person name="Lauterbach L."/>
            <person name="Steele A.D."/>
            <person name="Gui C."/>
            <person name="Meng S."/>
            <person name="Li G."/>
            <person name="Viehrig K."/>
            <person name="Ye F."/>
            <person name="Su P."/>
            <person name="Kiefer A.F."/>
            <person name="Nichols A."/>
            <person name="Cepeda A.J."/>
            <person name="Yan W."/>
            <person name="Fan B."/>
            <person name="Jiang Y."/>
            <person name="Adhikari A."/>
            <person name="Zheng C.-J."/>
            <person name="Schuster L."/>
            <person name="Cowan T.M."/>
            <person name="Smanski M.J."/>
            <person name="Chevrette M.G."/>
            <person name="De Carvalho L.P.S."/>
            <person name="Shen B."/>
        </authorList>
    </citation>
    <scope>NUCLEOTIDE SEQUENCE [LARGE SCALE GENOMIC DNA]</scope>
    <source>
        <strain evidence="1 2">NPDC058348</strain>
    </source>
</reference>
<dbReference type="RefSeq" id="WP_386708485.1">
    <property type="nucleotide sequence ID" value="NZ_JBHXIJ010000013.1"/>
</dbReference>
<evidence type="ECO:0000313" key="2">
    <source>
        <dbReference type="Proteomes" id="UP001598448"/>
    </source>
</evidence>
<dbReference type="Proteomes" id="UP001598448">
    <property type="component" value="Unassembled WGS sequence"/>
</dbReference>
<name>A0ABW6FH82_9ACTN</name>
<dbReference type="EMBL" id="JBHXIJ010000013">
    <property type="protein sequence ID" value="MFD5098111.1"/>
    <property type="molecule type" value="Genomic_DNA"/>
</dbReference>
<protein>
    <submittedName>
        <fullName evidence="1">Uncharacterized protein</fullName>
    </submittedName>
</protein>
<gene>
    <name evidence="1" type="ORF">ACFWJN_03860</name>
</gene>
<proteinExistence type="predicted"/>
<organism evidence="1 2">
    <name type="scientific">Streptomyces albidochromogenes</name>
    <dbReference type="NCBI Taxonomy" id="329524"/>
    <lineage>
        <taxon>Bacteria</taxon>
        <taxon>Bacillati</taxon>
        <taxon>Actinomycetota</taxon>
        <taxon>Actinomycetes</taxon>
        <taxon>Kitasatosporales</taxon>
        <taxon>Streptomycetaceae</taxon>
        <taxon>Streptomyces</taxon>
    </lineage>
</organism>
<accession>A0ABW6FH82</accession>